<dbReference type="InterPro" id="IPR027417">
    <property type="entry name" value="P-loop_NTPase"/>
</dbReference>
<name>Q8DJ34_THEVB</name>
<reference evidence="2 3" key="1">
    <citation type="journal article" date="2002" name="DNA Res.">
        <title>Complete genome structure of the thermophilic cyanobacterium Thermosynechococcus elongatus BP-1.</title>
        <authorList>
            <person name="Nakamura Y."/>
            <person name="Kaneko T."/>
            <person name="Sato S."/>
            <person name="Ikeuchi M."/>
            <person name="Katoh H."/>
            <person name="Sasamoto S."/>
            <person name="Watanabe A."/>
            <person name="Iriguchi M."/>
            <person name="Kawashima K."/>
            <person name="Kimura T."/>
            <person name="Kishida Y."/>
            <person name="Kiyokawa C."/>
            <person name="Kohara M."/>
            <person name="Matsumoto M."/>
            <person name="Matsuno A."/>
            <person name="Nakazaki N."/>
            <person name="Shimpo S."/>
            <person name="Sugimoto M."/>
            <person name="Takeuchi C."/>
            <person name="Yamada M."/>
            <person name="Tabata S."/>
        </authorList>
    </citation>
    <scope>NUCLEOTIDE SEQUENCE [LARGE SCALE GENOMIC DNA]</scope>
    <source>
        <strain evidence="3">IAM M-273 / NIES-2133 / BP-1</strain>
    </source>
</reference>
<dbReference type="CDD" id="cd01037">
    <property type="entry name" value="PDDEXK_nuclease-like"/>
    <property type="match status" value="1"/>
</dbReference>
<evidence type="ECO:0000313" key="3">
    <source>
        <dbReference type="Proteomes" id="UP000000440"/>
    </source>
</evidence>
<sequence>MPRGNEAEIEQKIILPLLKVWGYASSDYWSKPKLGNGYPDFLICLPLAGDRSFNYLVIEVKSSNESRLRGQQQLRGYMRAAQAVFGLLINGKDYQLFYQNPLKKPLCQLKCAAGQLDRKSIQTLTKVLHRNAAEMLVSRLTQGQLKIYHHLEKVLQKNYAFPLTHPQRTSMIITVFNHKGGVGKTTLTLNLGAAFAATGKRVLLIDIDPQSNLTIGLGIDPLKDIEDQGRKDIAHLLLEPKVTLEEVVYQKRWDNLCLDVVPSHIRLADQEADLIRTIDIDRVLQRKLKNHPYDVILIDPPPAFGKVNAIALMASHGVLVPIQFAPYPIRAIEYVLARLEAFRPVMDNPPRLLGIAVNMYDQRNSAVNAQMQQRLQGILEKVAREYAVVCHLLPENTWIPKRAAIERATDLQQPIFSRNLYRELPRADQESIDELATTFENLARHLSTETFAQHE</sequence>
<dbReference type="Pfam" id="PF13614">
    <property type="entry name" value="AAA_31"/>
    <property type="match status" value="1"/>
</dbReference>
<proteinExistence type="predicted"/>
<dbReference type="SMR" id="Q8DJ34"/>
<dbReference type="EMBL" id="BA000039">
    <property type="protein sequence ID" value="BAC08947.1"/>
    <property type="molecule type" value="Genomic_DNA"/>
</dbReference>
<protein>
    <submittedName>
        <fullName evidence="2">Tll1395 protein</fullName>
    </submittedName>
</protein>
<dbReference type="KEGG" id="tel:tll1395"/>
<gene>
    <name evidence="2" type="ordered locus">tll1395</name>
</gene>
<organism evidence="2 3">
    <name type="scientific">Thermosynechococcus vestitus (strain NIES-2133 / IAM M-273 / BP-1)</name>
    <dbReference type="NCBI Taxonomy" id="197221"/>
    <lineage>
        <taxon>Bacteria</taxon>
        <taxon>Bacillati</taxon>
        <taxon>Cyanobacteriota</taxon>
        <taxon>Cyanophyceae</taxon>
        <taxon>Acaryochloridales</taxon>
        <taxon>Thermosynechococcaceae</taxon>
        <taxon>Thermosynechococcus</taxon>
    </lineage>
</organism>
<dbReference type="eggNOG" id="COG1192">
    <property type="taxonomic scope" value="Bacteria"/>
</dbReference>
<keyword evidence="3" id="KW-1185">Reference proteome</keyword>
<dbReference type="PANTHER" id="PTHR13696:SF99">
    <property type="entry name" value="COBYRINIC ACID AC-DIAMIDE SYNTHASE"/>
    <property type="match status" value="1"/>
</dbReference>
<dbReference type="SUPFAM" id="SSF52540">
    <property type="entry name" value="P-loop containing nucleoside triphosphate hydrolases"/>
    <property type="match status" value="1"/>
</dbReference>
<evidence type="ECO:0000313" key="2">
    <source>
        <dbReference type="EMBL" id="BAC08947.1"/>
    </source>
</evidence>
<dbReference type="InterPro" id="IPR050678">
    <property type="entry name" value="DNA_Partitioning_ATPase"/>
</dbReference>
<feature type="domain" description="AAA" evidence="1">
    <location>
        <begin position="172"/>
        <end position="343"/>
    </location>
</feature>
<dbReference type="InterPro" id="IPR025669">
    <property type="entry name" value="AAA_dom"/>
</dbReference>
<dbReference type="CDD" id="cd02042">
    <property type="entry name" value="ParAB_family"/>
    <property type="match status" value="1"/>
</dbReference>
<dbReference type="Proteomes" id="UP000000440">
    <property type="component" value="Chromosome"/>
</dbReference>
<evidence type="ECO:0000259" key="1">
    <source>
        <dbReference type="Pfam" id="PF13614"/>
    </source>
</evidence>
<accession>Q8DJ34</accession>
<dbReference type="STRING" id="197221.gene:10747994"/>
<dbReference type="PATRIC" id="fig|197221.4.peg.1468"/>
<dbReference type="Gene3D" id="3.40.50.300">
    <property type="entry name" value="P-loop containing nucleotide triphosphate hydrolases"/>
    <property type="match status" value="1"/>
</dbReference>
<dbReference type="AlphaFoldDB" id="Q8DJ34"/>
<dbReference type="PANTHER" id="PTHR13696">
    <property type="entry name" value="P-LOOP CONTAINING NUCLEOSIDE TRIPHOSPHATE HYDROLASE"/>
    <property type="match status" value="1"/>
</dbReference>
<dbReference type="EnsemblBacteria" id="BAC08947">
    <property type="protein sequence ID" value="BAC08947"/>
    <property type="gene ID" value="BAC08947"/>
</dbReference>